<feature type="compositionally biased region" description="Basic and acidic residues" evidence="1">
    <location>
        <begin position="48"/>
        <end position="78"/>
    </location>
</feature>
<evidence type="ECO:0000313" key="2">
    <source>
        <dbReference type="EMBL" id="KAJ6745003.1"/>
    </source>
</evidence>
<evidence type="ECO:0000256" key="1">
    <source>
        <dbReference type="SAM" id="MobiDB-lite"/>
    </source>
</evidence>
<reference evidence="2" key="2">
    <citation type="journal article" date="2023" name="Int. J. Mol. Sci.">
        <title>De Novo Assembly and Annotation of 11 Diverse Shrub Willow (Salix) Genomes Reveals Novel Gene Organization in Sex-Linked Regions.</title>
        <authorList>
            <person name="Hyden B."/>
            <person name="Feng K."/>
            <person name="Yates T.B."/>
            <person name="Jawdy S."/>
            <person name="Cereghino C."/>
            <person name="Smart L.B."/>
            <person name="Muchero W."/>
        </authorList>
    </citation>
    <scope>NUCLEOTIDE SEQUENCE</scope>
    <source>
        <tissue evidence="2">Shoot tip</tissue>
    </source>
</reference>
<name>A0A9Q0ZS93_SALPP</name>
<dbReference type="AlphaFoldDB" id="A0A9Q0ZS93"/>
<feature type="region of interest" description="Disordered" evidence="1">
    <location>
        <begin position="1"/>
        <end position="93"/>
    </location>
</feature>
<reference evidence="2" key="1">
    <citation type="submission" date="2022-11" db="EMBL/GenBank/DDBJ databases">
        <authorList>
            <person name="Hyden B.L."/>
            <person name="Feng K."/>
            <person name="Yates T."/>
            <person name="Jawdy S."/>
            <person name="Smart L.B."/>
            <person name="Muchero W."/>
        </authorList>
    </citation>
    <scope>NUCLEOTIDE SEQUENCE</scope>
    <source>
        <tissue evidence="2">Shoot tip</tissue>
    </source>
</reference>
<organism evidence="2 3">
    <name type="scientific">Salix purpurea</name>
    <name type="common">Purple osier willow</name>
    <dbReference type="NCBI Taxonomy" id="77065"/>
    <lineage>
        <taxon>Eukaryota</taxon>
        <taxon>Viridiplantae</taxon>
        <taxon>Streptophyta</taxon>
        <taxon>Embryophyta</taxon>
        <taxon>Tracheophyta</taxon>
        <taxon>Spermatophyta</taxon>
        <taxon>Magnoliopsida</taxon>
        <taxon>eudicotyledons</taxon>
        <taxon>Gunneridae</taxon>
        <taxon>Pentapetalae</taxon>
        <taxon>rosids</taxon>
        <taxon>fabids</taxon>
        <taxon>Malpighiales</taxon>
        <taxon>Salicaceae</taxon>
        <taxon>Saliceae</taxon>
        <taxon>Salix</taxon>
    </lineage>
</organism>
<proteinExistence type="predicted"/>
<sequence>MEVSIGIDKDQEYENENSQGKRASGAVEENNTSNATETIVSRIGRASETADGHNDEKSRDREDHKLENVRGAEDHQENFRGGVKSEMAGKSRK</sequence>
<evidence type="ECO:0000313" key="3">
    <source>
        <dbReference type="Proteomes" id="UP001151532"/>
    </source>
</evidence>
<dbReference type="Proteomes" id="UP001151532">
    <property type="component" value="Chromosome 19"/>
</dbReference>
<gene>
    <name evidence="2" type="ORF">OIU79_031191</name>
</gene>
<comment type="caution">
    <text evidence="2">The sequence shown here is derived from an EMBL/GenBank/DDBJ whole genome shotgun (WGS) entry which is preliminary data.</text>
</comment>
<protein>
    <submittedName>
        <fullName evidence="2">Uncharacterized protein</fullName>
    </submittedName>
</protein>
<keyword evidence="3" id="KW-1185">Reference proteome</keyword>
<dbReference type="EMBL" id="JAPFFK010000009">
    <property type="protein sequence ID" value="KAJ6745003.1"/>
    <property type="molecule type" value="Genomic_DNA"/>
</dbReference>
<feature type="compositionally biased region" description="Polar residues" evidence="1">
    <location>
        <begin position="29"/>
        <end position="39"/>
    </location>
</feature>
<accession>A0A9Q0ZS93</accession>